<dbReference type="STRING" id="930990.A0A067MLI6"/>
<feature type="compositionally biased region" description="Polar residues" evidence="2">
    <location>
        <begin position="958"/>
        <end position="968"/>
    </location>
</feature>
<keyword evidence="4" id="KW-1185">Reference proteome</keyword>
<dbReference type="PANTHER" id="PTHR24216:SF65">
    <property type="entry name" value="PAXILLIN-LIKE PROTEIN 1"/>
    <property type="match status" value="1"/>
</dbReference>
<dbReference type="InParanoid" id="A0A067MLI6"/>
<evidence type="ECO:0000313" key="3">
    <source>
        <dbReference type="EMBL" id="KDQ12742.1"/>
    </source>
</evidence>
<feature type="compositionally biased region" description="Polar residues" evidence="2">
    <location>
        <begin position="213"/>
        <end position="224"/>
    </location>
</feature>
<dbReference type="HOGENOM" id="CLU_283694_0_0_1"/>
<feature type="compositionally biased region" description="Basic and acidic residues" evidence="2">
    <location>
        <begin position="225"/>
        <end position="236"/>
    </location>
</feature>
<dbReference type="OrthoDB" id="3246510at2759"/>
<feature type="compositionally biased region" description="Polar residues" evidence="2">
    <location>
        <begin position="240"/>
        <end position="265"/>
    </location>
</feature>
<evidence type="ECO:0000256" key="2">
    <source>
        <dbReference type="SAM" id="MobiDB-lite"/>
    </source>
</evidence>
<feature type="compositionally biased region" description="Polar residues" evidence="2">
    <location>
        <begin position="317"/>
        <end position="332"/>
    </location>
</feature>
<feature type="compositionally biased region" description="Low complexity" evidence="2">
    <location>
        <begin position="1061"/>
        <end position="1088"/>
    </location>
</feature>
<feature type="region of interest" description="Disordered" evidence="2">
    <location>
        <begin position="309"/>
        <end position="332"/>
    </location>
</feature>
<protein>
    <submittedName>
        <fullName evidence="3">Uncharacterized protein</fullName>
    </submittedName>
</protein>
<keyword evidence="1" id="KW-0175">Coiled coil</keyword>
<feature type="compositionally biased region" description="Pro residues" evidence="2">
    <location>
        <begin position="988"/>
        <end position="1003"/>
    </location>
</feature>
<accession>A0A067MLI6</accession>
<dbReference type="Proteomes" id="UP000027195">
    <property type="component" value="Unassembled WGS sequence"/>
</dbReference>
<feature type="compositionally biased region" description="Low complexity" evidence="2">
    <location>
        <begin position="103"/>
        <end position="117"/>
    </location>
</feature>
<dbReference type="EMBL" id="KL198048">
    <property type="protein sequence ID" value="KDQ12742.1"/>
    <property type="molecule type" value="Genomic_DNA"/>
</dbReference>
<dbReference type="AlphaFoldDB" id="A0A067MLI6"/>
<feature type="coiled-coil region" evidence="1">
    <location>
        <begin position="549"/>
        <end position="597"/>
    </location>
</feature>
<evidence type="ECO:0000313" key="4">
    <source>
        <dbReference type="Proteomes" id="UP000027195"/>
    </source>
</evidence>
<name>A0A067MLI6_BOTB1</name>
<feature type="region of interest" description="Disordered" evidence="2">
    <location>
        <begin position="76"/>
        <end position="265"/>
    </location>
</feature>
<sequence>MSEGDLPSGGDAQLCNLGESSTSLPSSGAFIVAKPEPVKWTFAKAPPFPQKNLVKTQASDARKGFSMKTALGGLRAAVSSSPRDNLAGLHFPQKPLPSLNLHSTNGSTSSNAESSTSILPVQGSMEKLYHGRNSTAQQSGKMLYPFKQKHTPVSPPSPDSTLSEDGDETRPTQLSPPRAAKADLFSVPSSESPTSHDKELFASPPSPRHANNMLPTPQSRPSKSLQDRLRDRRQPDGHSPSPQITPFSQEPISKQSATFPRSSSVVKSTLQPAYIPLEKPSSNIALGGTHEDMSVDLADGALRSTARSSMGIGARASSETTETASRAGSVGSEQRTGEVLYAQFMRSQDSWKHVGEAMKEEINVLQSQVQDLTRRNTDLSTQLKTSKERAVTNLKKAQASLEDMKRQFDSLKQKPKSDVTVEFAVDIAETRKMAQEACKKIEPLLNGELFLTQRQSLKTIQEEARLAQVECANRQEIIDLLREQLNTFMGDLVEQKDRANTLEIAHERDTEALPSPNLDSDRLAGIQEKHVNELTHANQEESEKLAIYIKELEAKLGQSTTSINDLAAQVALRERTNDEQSQTIKHLEGYVQEARQQLETLHLSQATLAAKLELVPALQLELSSLRESEREKSEKLAVQETRYKNLQDAYTVLEAIRKSLQVQCDREADAAREHASSLQRQIDAEKEARQKATTVEQSLVAVQKELGEARRARLTAEEKYEGARDSYEKLQQRVMEDAKTAGDGLLDGKAQADSALQTLVESHRAEMTSLRANLHKTETERDGLLRSSAEISAQIAKLEEQVRKSEEAATRLDRTSKKQVAALSEERDRVVQELDQARTRHQEELADSGLHLQKAQEKIEELENRAATLADRHKEQRDLSPQEWSLIRAIMANCRTSVEQKLVEKTNEIRRRDITINGLHARIKSLESALAKQLDTEAKVKANAGIPSHSIINPKGWMSSSPLEKQTQAPPPTSMSKEILTVPSSPLSAPPHTPPRAGSPPPVSRKSFGLLNREPSSEISEIIDNFFDKPTPPAATKDADANKSEASAPEPARALKRARITTRASASATVAAAEPAPSKQPDASPSKSTKTKRKARR</sequence>
<dbReference type="PANTHER" id="PTHR24216">
    <property type="entry name" value="PAXILLIN-RELATED"/>
    <property type="match status" value="1"/>
</dbReference>
<feature type="region of interest" description="Disordered" evidence="2">
    <location>
        <begin position="947"/>
        <end position="1097"/>
    </location>
</feature>
<organism evidence="3 4">
    <name type="scientific">Botryobasidium botryosum (strain FD-172 SS1)</name>
    <dbReference type="NCBI Taxonomy" id="930990"/>
    <lineage>
        <taxon>Eukaryota</taxon>
        <taxon>Fungi</taxon>
        <taxon>Dikarya</taxon>
        <taxon>Basidiomycota</taxon>
        <taxon>Agaricomycotina</taxon>
        <taxon>Agaricomycetes</taxon>
        <taxon>Cantharellales</taxon>
        <taxon>Botryobasidiaceae</taxon>
        <taxon>Botryobasidium</taxon>
    </lineage>
</organism>
<proteinExistence type="predicted"/>
<feature type="region of interest" description="Disordered" evidence="2">
    <location>
        <begin position="1"/>
        <end position="26"/>
    </location>
</feature>
<reference evidence="4" key="1">
    <citation type="journal article" date="2014" name="Proc. Natl. Acad. Sci. U.S.A.">
        <title>Extensive sampling of basidiomycete genomes demonstrates inadequacy of the white-rot/brown-rot paradigm for wood decay fungi.</title>
        <authorList>
            <person name="Riley R."/>
            <person name="Salamov A.A."/>
            <person name="Brown D.W."/>
            <person name="Nagy L.G."/>
            <person name="Floudas D."/>
            <person name="Held B.W."/>
            <person name="Levasseur A."/>
            <person name="Lombard V."/>
            <person name="Morin E."/>
            <person name="Otillar R."/>
            <person name="Lindquist E.A."/>
            <person name="Sun H."/>
            <person name="LaButti K.M."/>
            <person name="Schmutz J."/>
            <person name="Jabbour D."/>
            <person name="Luo H."/>
            <person name="Baker S.E."/>
            <person name="Pisabarro A.G."/>
            <person name="Walton J.D."/>
            <person name="Blanchette R.A."/>
            <person name="Henrissat B."/>
            <person name="Martin F."/>
            <person name="Cullen D."/>
            <person name="Hibbett D.S."/>
            <person name="Grigoriev I.V."/>
        </authorList>
    </citation>
    <scope>NUCLEOTIDE SEQUENCE [LARGE SCALE GENOMIC DNA]</scope>
    <source>
        <strain evidence="4">FD-172 SS1</strain>
    </source>
</reference>
<feature type="coiled-coil region" evidence="1">
    <location>
        <begin position="760"/>
        <end position="879"/>
    </location>
</feature>
<gene>
    <name evidence="3" type="ORF">BOTBODRAFT_176166</name>
</gene>
<feature type="coiled-coil region" evidence="1">
    <location>
        <begin position="355"/>
        <end position="414"/>
    </location>
</feature>
<feature type="coiled-coil region" evidence="1">
    <location>
        <begin position="643"/>
        <end position="733"/>
    </location>
</feature>
<evidence type="ECO:0000256" key="1">
    <source>
        <dbReference type="SAM" id="Coils"/>
    </source>
</evidence>